<dbReference type="InterPro" id="IPR025875">
    <property type="entry name" value="Leu-rich_rpt_4"/>
</dbReference>
<reference evidence="9 10" key="1">
    <citation type="journal article" date="2020" name="Mol. Plant">
        <title>The Chromosome-Based Rubber Tree Genome Provides New Insights into Spurge Genome Evolution and Rubber Biosynthesis.</title>
        <authorList>
            <person name="Liu J."/>
            <person name="Shi C."/>
            <person name="Shi C.C."/>
            <person name="Li W."/>
            <person name="Zhang Q.J."/>
            <person name="Zhang Y."/>
            <person name="Li K."/>
            <person name="Lu H.F."/>
            <person name="Shi C."/>
            <person name="Zhu S.T."/>
            <person name="Xiao Z.Y."/>
            <person name="Nan H."/>
            <person name="Yue Y."/>
            <person name="Zhu X.G."/>
            <person name="Wu Y."/>
            <person name="Hong X.N."/>
            <person name="Fan G.Y."/>
            <person name="Tong Y."/>
            <person name="Zhang D."/>
            <person name="Mao C.L."/>
            <person name="Liu Y.L."/>
            <person name="Hao S.J."/>
            <person name="Liu W.Q."/>
            <person name="Lv M.Q."/>
            <person name="Zhang H.B."/>
            <person name="Liu Y."/>
            <person name="Hu-Tang G.R."/>
            <person name="Wang J.P."/>
            <person name="Wang J.H."/>
            <person name="Sun Y.H."/>
            <person name="Ni S.B."/>
            <person name="Chen W.B."/>
            <person name="Zhang X.C."/>
            <person name="Jiao Y.N."/>
            <person name="Eichler E.E."/>
            <person name="Li G.H."/>
            <person name="Liu X."/>
            <person name="Gao L.Z."/>
        </authorList>
    </citation>
    <scope>NUCLEOTIDE SEQUENCE [LARGE SCALE GENOMIC DNA]</scope>
    <source>
        <strain evidence="10">cv. GT1</strain>
        <tissue evidence="9">Leaf</tissue>
    </source>
</reference>
<dbReference type="SUPFAM" id="SSF52058">
    <property type="entry name" value="L domain-like"/>
    <property type="match status" value="1"/>
</dbReference>
<evidence type="ECO:0000256" key="4">
    <source>
        <dbReference type="ARBA" id="ARBA00022729"/>
    </source>
</evidence>
<organism evidence="9 10">
    <name type="scientific">Hevea brasiliensis</name>
    <name type="common">Para rubber tree</name>
    <name type="synonym">Siphonia brasiliensis</name>
    <dbReference type="NCBI Taxonomy" id="3981"/>
    <lineage>
        <taxon>Eukaryota</taxon>
        <taxon>Viridiplantae</taxon>
        <taxon>Streptophyta</taxon>
        <taxon>Embryophyta</taxon>
        <taxon>Tracheophyta</taxon>
        <taxon>Spermatophyta</taxon>
        <taxon>Magnoliopsida</taxon>
        <taxon>eudicotyledons</taxon>
        <taxon>Gunneridae</taxon>
        <taxon>Pentapetalae</taxon>
        <taxon>rosids</taxon>
        <taxon>fabids</taxon>
        <taxon>Malpighiales</taxon>
        <taxon>Euphorbiaceae</taxon>
        <taxon>Crotonoideae</taxon>
        <taxon>Micrandreae</taxon>
        <taxon>Hevea</taxon>
    </lineage>
</organism>
<dbReference type="PANTHER" id="PTHR45631">
    <property type="entry name" value="OS07G0107800 PROTEIN-RELATED"/>
    <property type="match status" value="1"/>
</dbReference>
<dbReference type="InterPro" id="IPR032675">
    <property type="entry name" value="LRR_dom_sf"/>
</dbReference>
<dbReference type="Gene3D" id="2.60.120.430">
    <property type="entry name" value="Galactose-binding lectin"/>
    <property type="match status" value="1"/>
</dbReference>
<dbReference type="Pfam" id="PF12819">
    <property type="entry name" value="Malectin_like"/>
    <property type="match status" value="1"/>
</dbReference>
<sequence length="513" mass="57248">MPDSIVNEIHAPLISKHLQLHFLETLALTLDPTFKIHEALSPLEIPLLDQKHHSVDFTVFNEFVRSALIRDDPLGGRGVAADMEIQLDRLIREIMLGIWVFPDTSARKYCFEFPTIKGGKYLVRSTYYYGGFDGRKEPPVFDQIVQGTKWGIVNTTEDYAKGLGSYYEIVLLSMSKILSVCLARNKQTTSSPFISALEVEYLDDSIYNSTDFSNYALIALARHSFGTEGTIIGFPDDQFNRFWQPFKDQNTVAESRSPVISSDFWNFPPKKAFTTGITTSRGKTLNIQWPPMSLPSTKYYIALYFQDSRAPSSHSWRVFTISVNGKLFYQDLNVTTKGVTVYASGWPLSGQTEIVFIPTDVTAVGPIVNAGEIFQILPLSGRTLTRDVMIMEDLARTFDNPPSDWSGDPCLPRENSWTGVTCSQEKMARVIALNLTNMGISGSLPSSIGNLTALTHLWLGENKLSGSIPDLSMLKDLQTLHLDNNQLQGSIPKSLGQLRVLHEMVSPGNHLSS</sequence>
<protein>
    <recommendedName>
        <fullName evidence="8">Malectin-like domain-containing protein</fullName>
    </recommendedName>
</protein>
<dbReference type="AlphaFoldDB" id="A0A6A6L1M6"/>
<evidence type="ECO:0000256" key="3">
    <source>
        <dbReference type="ARBA" id="ARBA00022692"/>
    </source>
</evidence>
<keyword evidence="5" id="KW-0677">Repeat</keyword>
<name>A0A6A6L1M6_HEVBR</name>
<evidence type="ECO:0000256" key="6">
    <source>
        <dbReference type="ARBA" id="ARBA00022989"/>
    </source>
</evidence>
<dbReference type="Pfam" id="PF12799">
    <property type="entry name" value="LRR_4"/>
    <property type="match status" value="1"/>
</dbReference>
<dbReference type="GO" id="GO:0016020">
    <property type="term" value="C:membrane"/>
    <property type="evidence" value="ECO:0007669"/>
    <property type="project" value="UniProtKB-SubCell"/>
</dbReference>
<proteinExistence type="predicted"/>
<evidence type="ECO:0000259" key="8">
    <source>
        <dbReference type="Pfam" id="PF12819"/>
    </source>
</evidence>
<comment type="subcellular location">
    <subcellularLocation>
        <location evidence="1">Membrane</location>
        <topology evidence="1">Single-pass membrane protein</topology>
    </subcellularLocation>
</comment>
<dbReference type="PANTHER" id="PTHR45631:SF45">
    <property type="entry name" value="LEUCINE-RICH REPEAT (LRR) FAMILY PROTEIN"/>
    <property type="match status" value="1"/>
</dbReference>
<accession>A0A6A6L1M6</accession>
<dbReference type="Proteomes" id="UP000467840">
    <property type="component" value="Chromosome 7"/>
</dbReference>
<dbReference type="PROSITE" id="PS51450">
    <property type="entry name" value="LRR"/>
    <property type="match status" value="1"/>
</dbReference>
<dbReference type="Gene3D" id="3.80.10.10">
    <property type="entry name" value="Ribonuclease Inhibitor"/>
    <property type="match status" value="1"/>
</dbReference>
<keyword evidence="4" id="KW-0732">Signal</keyword>
<evidence type="ECO:0000256" key="5">
    <source>
        <dbReference type="ARBA" id="ARBA00022737"/>
    </source>
</evidence>
<feature type="domain" description="Malectin-like" evidence="8">
    <location>
        <begin position="93"/>
        <end position="376"/>
    </location>
</feature>
<keyword evidence="10" id="KW-1185">Reference proteome</keyword>
<gene>
    <name evidence="9" type="ORF">GH714_017782</name>
</gene>
<keyword evidence="7" id="KW-0472">Membrane</keyword>
<evidence type="ECO:0000313" key="9">
    <source>
        <dbReference type="EMBL" id="KAF2294784.1"/>
    </source>
</evidence>
<dbReference type="InterPro" id="IPR024788">
    <property type="entry name" value="Malectin-like_Carb-bd_dom"/>
</dbReference>
<keyword evidence="3" id="KW-0812">Transmembrane</keyword>
<dbReference type="EMBL" id="JAAGAX010000013">
    <property type="protein sequence ID" value="KAF2294784.1"/>
    <property type="molecule type" value="Genomic_DNA"/>
</dbReference>
<evidence type="ECO:0000256" key="2">
    <source>
        <dbReference type="ARBA" id="ARBA00022614"/>
    </source>
</evidence>
<keyword evidence="2" id="KW-0433">Leucine-rich repeat</keyword>
<comment type="caution">
    <text evidence="9">The sequence shown here is derived from an EMBL/GenBank/DDBJ whole genome shotgun (WGS) entry which is preliminary data.</text>
</comment>
<keyword evidence="6" id="KW-1133">Transmembrane helix</keyword>
<dbReference type="FunFam" id="3.80.10.10:FF:000129">
    <property type="entry name" value="Leucine-rich repeat receptor-like kinase"/>
    <property type="match status" value="1"/>
</dbReference>
<evidence type="ECO:0000313" key="10">
    <source>
        <dbReference type="Proteomes" id="UP000467840"/>
    </source>
</evidence>
<evidence type="ECO:0000256" key="1">
    <source>
        <dbReference type="ARBA" id="ARBA00004167"/>
    </source>
</evidence>
<evidence type="ECO:0000256" key="7">
    <source>
        <dbReference type="ARBA" id="ARBA00023136"/>
    </source>
</evidence>
<dbReference type="InterPro" id="IPR001611">
    <property type="entry name" value="Leu-rich_rpt"/>
</dbReference>